<proteinExistence type="predicted"/>
<reference evidence="2 3" key="1">
    <citation type="submission" date="2024-05" db="EMBL/GenBank/DDBJ databases">
        <title>Genetic variation in Jamaican populations of the coffee berry borer (Hypothenemus hampei).</title>
        <authorList>
            <person name="Errbii M."/>
            <person name="Myrie A."/>
        </authorList>
    </citation>
    <scope>NUCLEOTIDE SEQUENCE [LARGE SCALE GENOMIC DNA]</scope>
    <source>
        <strain evidence="2">JA-Hopewell-2020-01-JO</strain>
        <tissue evidence="2">Whole body</tissue>
    </source>
</reference>
<protein>
    <submittedName>
        <fullName evidence="2">Uncharacterized protein</fullName>
    </submittedName>
</protein>
<sequence>MIFLFALLAIVLCDAKPGYSDSSLLGNDIGQETSSGVGGGGGSSYGYAGSFSGAGGFPSGNVPSFVPFIPQFDFSSFFEQLNRQHQEFIQHAGTDGGYGGGFSVGNKGGFVGGYGGGFTGPDGNGFSFSGPIGGAFASGSIGPGGAHQIASVFPENPNSPNINTQFGGSLLGDGGDFKSVFTSSKTVSTNVDGKPQTFRQASTTVNDNGKITTYTAHNP</sequence>
<keyword evidence="1" id="KW-0732">Signal</keyword>
<dbReference type="EMBL" id="JBDJPC010000008">
    <property type="protein sequence ID" value="KAL1492988.1"/>
    <property type="molecule type" value="Genomic_DNA"/>
</dbReference>
<evidence type="ECO:0000313" key="2">
    <source>
        <dbReference type="EMBL" id="KAL1492988.1"/>
    </source>
</evidence>
<comment type="caution">
    <text evidence="2">The sequence shown here is derived from an EMBL/GenBank/DDBJ whole genome shotgun (WGS) entry which is preliminary data.</text>
</comment>
<organism evidence="2 3">
    <name type="scientific">Hypothenemus hampei</name>
    <name type="common">Coffee berry borer</name>
    <dbReference type="NCBI Taxonomy" id="57062"/>
    <lineage>
        <taxon>Eukaryota</taxon>
        <taxon>Metazoa</taxon>
        <taxon>Ecdysozoa</taxon>
        <taxon>Arthropoda</taxon>
        <taxon>Hexapoda</taxon>
        <taxon>Insecta</taxon>
        <taxon>Pterygota</taxon>
        <taxon>Neoptera</taxon>
        <taxon>Endopterygota</taxon>
        <taxon>Coleoptera</taxon>
        <taxon>Polyphaga</taxon>
        <taxon>Cucujiformia</taxon>
        <taxon>Curculionidae</taxon>
        <taxon>Scolytinae</taxon>
        <taxon>Hypothenemus</taxon>
    </lineage>
</organism>
<keyword evidence="3" id="KW-1185">Reference proteome</keyword>
<feature type="signal peptide" evidence="1">
    <location>
        <begin position="1"/>
        <end position="15"/>
    </location>
</feature>
<accession>A0ABD1EEK4</accession>
<evidence type="ECO:0000313" key="3">
    <source>
        <dbReference type="Proteomes" id="UP001566132"/>
    </source>
</evidence>
<gene>
    <name evidence="2" type="ORF">ABEB36_011138</name>
</gene>
<dbReference type="Proteomes" id="UP001566132">
    <property type="component" value="Unassembled WGS sequence"/>
</dbReference>
<evidence type="ECO:0000256" key="1">
    <source>
        <dbReference type="SAM" id="SignalP"/>
    </source>
</evidence>
<dbReference type="AlphaFoldDB" id="A0ABD1EEK4"/>
<name>A0ABD1EEK4_HYPHA</name>
<feature type="chain" id="PRO_5044882993" evidence="1">
    <location>
        <begin position="16"/>
        <end position="219"/>
    </location>
</feature>